<dbReference type="SUPFAM" id="SSF53850">
    <property type="entry name" value="Periplasmic binding protein-like II"/>
    <property type="match status" value="1"/>
</dbReference>
<comment type="similarity">
    <text evidence="2">Belongs to the bacterial solute-binding protein SsuA/TauA family.</text>
</comment>
<comment type="subcellular location">
    <subcellularLocation>
        <location evidence="1">Periplasm</location>
    </subcellularLocation>
</comment>
<evidence type="ECO:0000259" key="5">
    <source>
        <dbReference type="Pfam" id="PF09084"/>
    </source>
</evidence>
<dbReference type="STRING" id="679936.Sulac_3261"/>
<evidence type="ECO:0000256" key="4">
    <source>
        <dbReference type="SAM" id="SignalP"/>
    </source>
</evidence>
<name>G8TSL5_SULAD</name>
<feature type="chain" id="PRO_5038478368" evidence="4">
    <location>
        <begin position="25"/>
        <end position="343"/>
    </location>
</feature>
<dbReference type="PROSITE" id="PS51257">
    <property type="entry name" value="PROKAR_LIPOPROTEIN"/>
    <property type="match status" value="1"/>
</dbReference>
<dbReference type="GO" id="GO:0042597">
    <property type="term" value="C:periplasmic space"/>
    <property type="evidence" value="ECO:0007669"/>
    <property type="project" value="UniProtKB-SubCell"/>
</dbReference>
<reference evidence="7" key="1">
    <citation type="submission" date="2011-12" db="EMBL/GenBank/DDBJ databases">
        <title>The complete genome of chromosome of Sulfobacillus acidophilus DSM 10332.</title>
        <authorList>
            <person name="Lucas S."/>
            <person name="Han J."/>
            <person name="Lapidus A."/>
            <person name="Bruce D."/>
            <person name="Goodwin L."/>
            <person name="Pitluck S."/>
            <person name="Peters L."/>
            <person name="Kyrpides N."/>
            <person name="Mavromatis K."/>
            <person name="Ivanova N."/>
            <person name="Mikhailova N."/>
            <person name="Chertkov O."/>
            <person name="Saunders E."/>
            <person name="Detter J.C."/>
            <person name="Tapia R."/>
            <person name="Han C."/>
            <person name="Land M."/>
            <person name="Hauser L."/>
            <person name="Markowitz V."/>
            <person name="Cheng J.-F."/>
            <person name="Hugenholtz P."/>
            <person name="Woyke T."/>
            <person name="Wu D."/>
            <person name="Pukall R."/>
            <person name="Gehrich-Schroeter G."/>
            <person name="Schneider S."/>
            <person name="Klenk H.-P."/>
            <person name="Eisen J.A."/>
        </authorList>
    </citation>
    <scope>NUCLEOTIDE SEQUENCE [LARGE SCALE GENOMIC DNA]</scope>
    <source>
        <strain evidence="7">ATCC 700253 / DSM 10332 / NAL</strain>
    </source>
</reference>
<dbReference type="PANTHER" id="PTHR30024">
    <property type="entry name" value="ALIPHATIC SULFONATES-BINDING PROTEIN-RELATED"/>
    <property type="match status" value="1"/>
</dbReference>
<dbReference type="GO" id="GO:0042918">
    <property type="term" value="P:alkanesulfonate transmembrane transport"/>
    <property type="evidence" value="ECO:0007669"/>
    <property type="project" value="TreeGrafter"/>
</dbReference>
<accession>G8TSL5</accession>
<evidence type="ECO:0000313" key="6">
    <source>
        <dbReference type="EMBL" id="AEW06707.1"/>
    </source>
</evidence>
<proteinExistence type="inferred from homology"/>
<feature type="domain" description="SsuA/THI5-like" evidence="5">
    <location>
        <begin position="47"/>
        <end position="253"/>
    </location>
</feature>
<dbReference type="KEGG" id="sap:Sulac_3261"/>
<organism evidence="6 7">
    <name type="scientific">Sulfobacillus acidophilus (strain ATCC 700253 / DSM 10332 / NAL)</name>
    <dbReference type="NCBI Taxonomy" id="679936"/>
    <lineage>
        <taxon>Bacteria</taxon>
        <taxon>Bacillati</taxon>
        <taxon>Bacillota</taxon>
        <taxon>Clostridia</taxon>
        <taxon>Eubacteriales</taxon>
        <taxon>Clostridiales Family XVII. Incertae Sedis</taxon>
        <taxon>Sulfobacillus</taxon>
    </lineage>
</organism>
<dbReference type="Gene3D" id="3.40.190.10">
    <property type="entry name" value="Periplasmic binding protein-like II"/>
    <property type="match status" value="2"/>
</dbReference>
<dbReference type="InterPro" id="IPR015168">
    <property type="entry name" value="SsuA/THI5"/>
</dbReference>
<dbReference type="AlphaFoldDB" id="G8TSL5"/>
<evidence type="ECO:0000256" key="2">
    <source>
        <dbReference type="ARBA" id="ARBA00010742"/>
    </source>
</evidence>
<keyword evidence="3 4" id="KW-0732">Signal</keyword>
<gene>
    <name evidence="6" type="ordered locus">Sulac_3261</name>
</gene>
<dbReference type="PANTHER" id="PTHR30024:SF47">
    <property type="entry name" value="TAURINE-BINDING PERIPLASMIC PROTEIN"/>
    <property type="match status" value="1"/>
</dbReference>
<evidence type="ECO:0000313" key="7">
    <source>
        <dbReference type="Proteomes" id="UP000005439"/>
    </source>
</evidence>
<dbReference type="Pfam" id="PF09084">
    <property type="entry name" value="NMT1"/>
    <property type="match status" value="1"/>
</dbReference>
<dbReference type="HOGENOM" id="CLU_028871_3_1_9"/>
<sequence>MTKRVVKGLGIGLALAVLSGCGTAAHPTSASAPITIGYENAPDPEAVAIAQHFFQKEMGPVKLEYFESGPAALTALASGKLDFMTTLGNPPTAAAIARGVPLEVIWAMERYTTGEGLVVRKSSHITSLKGLEGQSVALVKGSTSPFELETALTLDHIPLTSVNEVNMSPTEMVAAWKTGQINAAYVWVPFDTEMAADGGQMLMYDQNVYRTAPIFNLAVVNSHWAQTHRKAVEGFIRAESLGVQFFRQHPTQAYQDMAEVNGITASQARAQAAGLSFTTLAQQLTPSRLGSGNGVADSLVTRSLTSAAAWLYRTGQIASLPHNMAQYVNPGYCAQVLKGTAGS</sequence>
<evidence type="ECO:0000256" key="3">
    <source>
        <dbReference type="ARBA" id="ARBA00022729"/>
    </source>
</evidence>
<reference evidence="6 7" key="2">
    <citation type="journal article" date="2012" name="Stand. Genomic Sci.">
        <title>Complete genome sequence of the moderately thermophilic mineral-sulfide-oxidizing firmicute Sulfobacillus acidophilus type strain (NAL(T)).</title>
        <authorList>
            <person name="Anderson I."/>
            <person name="Chertkov O."/>
            <person name="Chen A."/>
            <person name="Saunders E."/>
            <person name="Lapidus A."/>
            <person name="Nolan M."/>
            <person name="Lucas S."/>
            <person name="Hammon N."/>
            <person name="Deshpande S."/>
            <person name="Cheng J.F."/>
            <person name="Han C."/>
            <person name="Tapia R."/>
            <person name="Goodwin L.A."/>
            <person name="Pitluck S."/>
            <person name="Liolios K."/>
            <person name="Pagani I."/>
            <person name="Ivanova N."/>
            <person name="Mikhailova N."/>
            <person name="Pati A."/>
            <person name="Palaniappan K."/>
            <person name="Land M."/>
            <person name="Pan C."/>
            <person name="Rohde M."/>
            <person name="Pukall R."/>
            <person name="Goker M."/>
            <person name="Detter J.C."/>
            <person name="Woyke T."/>
            <person name="Bristow J."/>
            <person name="Eisen J.A."/>
            <person name="Markowitz V."/>
            <person name="Hugenholtz P."/>
            <person name="Kyrpides N.C."/>
            <person name="Klenk H.P."/>
            <person name="Mavromatis K."/>
        </authorList>
    </citation>
    <scope>NUCLEOTIDE SEQUENCE [LARGE SCALE GENOMIC DNA]</scope>
    <source>
        <strain evidence="7">ATCC 700253 / DSM 10332 / NAL</strain>
    </source>
</reference>
<protein>
    <submittedName>
        <fullName evidence="6">ABC-type glycine betaine transport, periplasmic subunit</fullName>
    </submittedName>
</protein>
<keyword evidence="7" id="KW-1185">Reference proteome</keyword>
<dbReference type="PATRIC" id="fig|679936.5.peg.3372"/>
<dbReference type="EMBL" id="CP003179">
    <property type="protein sequence ID" value="AEW06707.1"/>
    <property type="molecule type" value="Genomic_DNA"/>
</dbReference>
<feature type="signal peptide" evidence="4">
    <location>
        <begin position="1"/>
        <end position="24"/>
    </location>
</feature>
<dbReference type="Proteomes" id="UP000005439">
    <property type="component" value="Chromosome"/>
</dbReference>
<evidence type="ECO:0000256" key="1">
    <source>
        <dbReference type="ARBA" id="ARBA00004418"/>
    </source>
</evidence>